<organism evidence="1 2">
    <name type="scientific">bacterium (Candidatus Blackallbacteria) CG17_big_fil_post_rev_8_21_14_2_50_48_46</name>
    <dbReference type="NCBI Taxonomy" id="2014261"/>
    <lineage>
        <taxon>Bacteria</taxon>
        <taxon>Candidatus Blackallbacteria</taxon>
    </lineage>
</organism>
<comment type="caution">
    <text evidence="1">The sequence shown here is derived from an EMBL/GenBank/DDBJ whole genome shotgun (WGS) entry which is preliminary data.</text>
</comment>
<name>A0A2M7G5P2_9BACT</name>
<keyword evidence="1" id="KW-0238">DNA-binding</keyword>
<dbReference type="SUPFAM" id="SSF47413">
    <property type="entry name" value="lambda repressor-like DNA-binding domains"/>
    <property type="match status" value="1"/>
</dbReference>
<dbReference type="NCBIfam" id="TIGR04111">
    <property type="entry name" value="BcepMu_gp16"/>
    <property type="match status" value="1"/>
</dbReference>
<reference evidence="1 2" key="1">
    <citation type="submission" date="2017-09" db="EMBL/GenBank/DDBJ databases">
        <title>Depth-based differentiation of microbial function through sediment-hosted aquifers and enrichment of novel symbionts in the deep terrestrial subsurface.</title>
        <authorList>
            <person name="Probst A.J."/>
            <person name="Ladd B."/>
            <person name="Jarett J.K."/>
            <person name="Geller-Mcgrath D.E."/>
            <person name="Sieber C.M."/>
            <person name="Emerson J.B."/>
            <person name="Anantharaman K."/>
            <person name="Thomas B.C."/>
            <person name="Malmstrom R."/>
            <person name="Stieglmeier M."/>
            <person name="Klingl A."/>
            <person name="Woyke T."/>
            <person name="Ryan C.M."/>
            <person name="Banfield J.F."/>
        </authorList>
    </citation>
    <scope>NUCLEOTIDE SEQUENCE [LARGE SCALE GENOMIC DNA]</scope>
    <source>
        <strain evidence="1">CG17_big_fil_post_rev_8_21_14_2_50_48_46</strain>
    </source>
</reference>
<dbReference type="GO" id="GO:0003677">
    <property type="term" value="F:DNA binding"/>
    <property type="evidence" value="ECO:0007669"/>
    <property type="project" value="UniProtKB-KW"/>
</dbReference>
<sequence>MATKKIKTIEEVRDDFRRKGLTIRSWAAKHGVSERTTYAVISGENKGNYGNAHKIAVLLGLKDGEINAAC</sequence>
<proteinExistence type="predicted"/>
<gene>
    <name evidence="1" type="ORF">COW36_09205</name>
</gene>
<evidence type="ECO:0000313" key="1">
    <source>
        <dbReference type="EMBL" id="PIW17343.1"/>
    </source>
</evidence>
<dbReference type="Proteomes" id="UP000231019">
    <property type="component" value="Unassembled WGS sequence"/>
</dbReference>
<protein>
    <submittedName>
        <fullName evidence="1">DNA-binding protein</fullName>
    </submittedName>
</protein>
<accession>A0A2M7G5P2</accession>
<dbReference type="AlphaFoldDB" id="A0A2M7G5P2"/>
<dbReference type="InterPro" id="IPR026365">
    <property type="entry name" value="BcepMu_gp16"/>
</dbReference>
<dbReference type="EMBL" id="PFFQ01000024">
    <property type="protein sequence ID" value="PIW17343.1"/>
    <property type="molecule type" value="Genomic_DNA"/>
</dbReference>
<evidence type="ECO:0000313" key="2">
    <source>
        <dbReference type="Proteomes" id="UP000231019"/>
    </source>
</evidence>
<dbReference type="InterPro" id="IPR010982">
    <property type="entry name" value="Lambda_DNA-bd_dom_sf"/>
</dbReference>